<dbReference type="Pfam" id="PF05175">
    <property type="entry name" value="MTS"/>
    <property type="match status" value="1"/>
</dbReference>
<dbReference type="Proteomes" id="UP000050326">
    <property type="component" value="Unassembled WGS sequence"/>
</dbReference>
<accession>A0A0P8W590</accession>
<reference evidence="2 3" key="1">
    <citation type="submission" date="2015-09" db="EMBL/GenBank/DDBJ databases">
        <title>Genome sequence of Oxobacter pfennigii DSM 3222.</title>
        <authorList>
            <person name="Poehlein A."/>
            <person name="Bengelsdorf F.R."/>
            <person name="Schiel-Bengelsdorf B."/>
            <person name="Duerre P."/>
            <person name="Daniel R."/>
        </authorList>
    </citation>
    <scope>NUCLEOTIDE SEQUENCE [LARGE SCALE GENOMIC DNA]</scope>
    <source>
        <strain evidence="2 3">DSM 3222</strain>
    </source>
</reference>
<keyword evidence="2" id="KW-0489">Methyltransferase</keyword>
<evidence type="ECO:0000313" key="3">
    <source>
        <dbReference type="Proteomes" id="UP000050326"/>
    </source>
</evidence>
<dbReference type="SUPFAM" id="SSF53335">
    <property type="entry name" value="S-adenosyl-L-methionine-dependent methyltransferases"/>
    <property type="match status" value="1"/>
</dbReference>
<keyword evidence="3" id="KW-1185">Reference proteome</keyword>
<dbReference type="PANTHER" id="PTHR47739">
    <property type="entry name" value="TRNA1(VAL) (ADENINE(37)-N6)-METHYLTRANSFERASE"/>
    <property type="match status" value="1"/>
</dbReference>
<evidence type="ECO:0000259" key="1">
    <source>
        <dbReference type="Pfam" id="PF05175"/>
    </source>
</evidence>
<dbReference type="PANTHER" id="PTHR47739:SF1">
    <property type="entry name" value="TRNA1(VAL) (ADENINE(37)-N6)-METHYLTRANSFERASE"/>
    <property type="match status" value="1"/>
</dbReference>
<evidence type="ECO:0000313" key="2">
    <source>
        <dbReference type="EMBL" id="KPU43066.1"/>
    </source>
</evidence>
<dbReference type="InterPro" id="IPR007848">
    <property type="entry name" value="Small_mtfrase_dom"/>
</dbReference>
<feature type="domain" description="Methyltransferase small" evidence="1">
    <location>
        <begin position="48"/>
        <end position="185"/>
    </location>
</feature>
<dbReference type="InterPro" id="IPR029063">
    <property type="entry name" value="SAM-dependent_MTases_sf"/>
</dbReference>
<dbReference type="STRING" id="36849.OXPF_33160"/>
<keyword evidence="2" id="KW-0808">Transferase</keyword>
<dbReference type="GO" id="GO:0032259">
    <property type="term" value="P:methylation"/>
    <property type="evidence" value="ECO:0007669"/>
    <property type="project" value="UniProtKB-KW"/>
</dbReference>
<dbReference type="PATRIC" id="fig|36849.3.peg.3511"/>
<comment type="caution">
    <text evidence="2">The sequence shown here is derived from an EMBL/GenBank/DDBJ whole genome shotgun (WGS) entry which is preliminary data.</text>
</comment>
<organism evidence="2 3">
    <name type="scientific">Oxobacter pfennigii</name>
    <dbReference type="NCBI Taxonomy" id="36849"/>
    <lineage>
        <taxon>Bacteria</taxon>
        <taxon>Bacillati</taxon>
        <taxon>Bacillota</taxon>
        <taxon>Clostridia</taxon>
        <taxon>Eubacteriales</taxon>
        <taxon>Clostridiaceae</taxon>
        <taxon>Oxobacter</taxon>
    </lineage>
</organism>
<proteinExistence type="predicted"/>
<dbReference type="RefSeq" id="WP_242854436.1">
    <property type="nucleotide sequence ID" value="NZ_LKET01000043.1"/>
</dbReference>
<protein>
    <submittedName>
        <fullName evidence="2">tRNA1(Val) (Adenine(37)-N6)-methyltransferase</fullName>
        <ecNumber evidence="2">2.1.1.223</ecNumber>
    </submittedName>
</protein>
<dbReference type="GO" id="GO:0008168">
    <property type="term" value="F:methyltransferase activity"/>
    <property type="evidence" value="ECO:0007669"/>
    <property type="project" value="UniProtKB-KW"/>
</dbReference>
<dbReference type="InterPro" id="IPR050210">
    <property type="entry name" value="tRNA_Adenine-N(6)_MTase"/>
</dbReference>
<dbReference type="Gene3D" id="3.40.50.150">
    <property type="entry name" value="Vaccinia Virus protein VP39"/>
    <property type="match status" value="1"/>
</dbReference>
<sequence length="261" mass="29624">MNYKSYCSFNGDNMEANIKENERIDDLQLKGLKIIQNVEGFCFGVDAVLLSDFAEIKKGQRVMDLGTGTGIVPILMAGKTEAGEIIGLEIQSEVAEMAQRSMLLNHIDHRVKIFNEDINNALDIFGKESFDAITTNPPYKHGGSGIVNPEDAKAISRHEVKCTLEDVISVSSRLLKNNGRFFMVHRPERIVDILFLMRQYKLEPKRVRFVHPYPGKRPNLLLIEGLKYGKAFLKFMDPLYVYDGNGSYTKEIDEIYRRGEA</sequence>
<dbReference type="AlphaFoldDB" id="A0A0P8W590"/>
<dbReference type="CDD" id="cd02440">
    <property type="entry name" value="AdoMet_MTases"/>
    <property type="match status" value="1"/>
</dbReference>
<dbReference type="EMBL" id="LKET01000043">
    <property type="protein sequence ID" value="KPU43066.1"/>
    <property type="molecule type" value="Genomic_DNA"/>
</dbReference>
<name>A0A0P8W590_9CLOT</name>
<gene>
    <name evidence="2" type="primary">yfiC</name>
    <name evidence="2" type="ORF">OXPF_33160</name>
</gene>
<dbReference type="EC" id="2.1.1.223" evidence="2"/>